<evidence type="ECO:0000313" key="1">
    <source>
        <dbReference type="EMBL" id="KAF6037231.1"/>
    </source>
</evidence>
<organism evidence="1 2">
    <name type="scientific">Bugula neritina</name>
    <name type="common">Brown bryozoan</name>
    <name type="synonym">Sertularia neritina</name>
    <dbReference type="NCBI Taxonomy" id="10212"/>
    <lineage>
        <taxon>Eukaryota</taxon>
        <taxon>Metazoa</taxon>
        <taxon>Spiralia</taxon>
        <taxon>Lophotrochozoa</taxon>
        <taxon>Bryozoa</taxon>
        <taxon>Gymnolaemata</taxon>
        <taxon>Cheilostomatida</taxon>
        <taxon>Flustrina</taxon>
        <taxon>Buguloidea</taxon>
        <taxon>Bugulidae</taxon>
        <taxon>Bugula</taxon>
    </lineage>
</organism>
<sequence>MSMTMSKSMKVNAILLMLIELHYHYDYHYDYMEKTKAVLSQLQHSSRLAGFILHNSFHTQNVKHHPS</sequence>
<accession>A0A7J7KH64</accession>
<keyword evidence="2" id="KW-1185">Reference proteome</keyword>
<dbReference type="AlphaFoldDB" id="A0A7J7KH64"/>
<dbReference type="Proteomes" id="UP000593567">
    <property type="component" value="Unassembled WGS sequence"/>
</dbReference>
<name>A0A7J7KH64_BUGNE</name>
<proteinExistence type="predicted"/>
<gene>
    <name evidence="1" type="ORF">EB796_004460</name>
</gene>
<protein>
    <submittedName>
        <fullName evidence="1">Uncharacterized protein</fullName>
    </submittedName>
</protein>
<dbReference type="EMBL" id="VXIV02000600">
    <property type="protein sequence ID" value="KAF6037231.1"/>
    <property type="molecule type" value="Genomic_DNA"/>
</dbReference>
<reference evidence="1" key="1">
    <citation type="submission" date="2020-06" db="EMBL/GenBank/DDBJ databases">
        <title>Draft genome of Bugula neritina, a colonial animal packing powerful symbionts and potential medicines.</title>
        <authorList>
            <person name="Rayko M."/>
        </authorList>
    </citation>
    <scope>NUCLEOTIDE SEQUENCE [LARGE SCALE GENOMIC DNA]</scope>
    <source>
        <strain evidence="1">Kwan_BN1</strain>
    </source>
</reference>
<comment type="caution">
    <text evidence="1">The sequence shown here is derived from an EMBL/GenBank/DDBJ whole genome shotgun (WGS) entry which is preliminary data.</text>
</comment>
<evidence type="ECO:0000313" key="2">
    <source>
        <dbReference type="Proteomes" id="UP000593567"/>
    </source>
</evidence>